<protein>
    <recommendedName>
        <fullName evidence="17">EGF-like calcium-binding domain-containing protein</fullName>
    </recommendedName>
</protein>
<keyword evidence="5 15" id="KW-0812">Transmembrane</keyword>
<dbReference type="AlphaFoldDB" id="A0A8T2S5R3"/>
<dbReference type="InterPro" id="IPR003137">
    <property type="entry name" value="PA_domain"/>
</dbReference>
<dbReference type="EMBL" id="CM035427">
    <property type="protein sequence ID" value="KAH7307496.1"/>
    <property type="molecule type" value="Genomic_DNA"/>
</dbReference>
<evidence type="ECO:0000256" key="14">
    <source>
        <dbReference type="ARBA" id="ARBA00023180"/>
    </source>
</evidence>
<dbReference type="FunFam" id="2.10.25.10:FF:000178">
    <property type="entry name" value="vacuolar-sorting receptor 1"/>
    <property type="match status" value="1"/>
</dbReference>
<gene>
    <name evidence="18" type="ORF">KP509_22G062400</name>
</gene>
<evidence type="ECO:0000256" key="12">
    <source>
        <dbReference type="ARBA" id="ARBA00023136"/>
    </source>
</evidence>
<dbReference type="SUPFAM" id="SSF52025">
    <property type="entry name" value="PA domain"/>
    <property type="match status" value="1"/>
</dbReference>
<evidence type="ECO:0000256" key="8">
    <source>
        <dbReference type="ARBA" id="ARBA00022837"/>
    </source>
</evidence>
<comment type="caution">
    <text evidence="18">The sequence shown here is derived from an EMBL/GenBank/DDBJ whole genome shotgun (WGS) entry which is preliminary data.</text>
</comment>
<reference evidence="18" key="1">
    <citation type="submission" date="2021-08" db="EMBL/GenBank/DDBJ databases">
        <title>WGS assembly of Ceratopteris richardii.</title>
        <authorList>
            <person name="Marchant D.B."/>
            <person name="Chen G."/>
            <person name="Jenkins J."/>
            <person name="Shu S."/>
            <person name="Leebens-Mack J."/>
            <person name="Grimwood J."/>
            <person name="Schmutz J."/>
            <person name="Soltis P."/>
            <person name="Soltis D."/>
            <person name="Chen Z.-H."/>
        </authorList>
    </citation>
    <scope>NUCLEOTIDE SEQUENCE</scope>
    <source>
        <strain evidence="18">Whitten #5841</strain>
        <tissue evidence="18">Leaf</tissue>
    </source>
</reference>
<comment type="subcellular location">
    <subcellularLocation>
        <location evidence="1">Golgi apparatus membrane</location>
    </subcellularLocation>
</comment>
<dbReference type="GO" id="GO:0006623">
    <property type="term" value="P:protein targeting to vacuole"/>
    <property type="evidence" value="ECO:0007669"/>
    <property type="project" value="UniProtKB-ARBA"/>
</dbReference>
<evidence type="ECO:0000256" key="2">
    <source>
        <dbReference type="ARBA" id="ARBA00007038"/>
    </source>
</evidence>
<dbReference type="InterPro" id="IPR056858">
    <property type="entry name" value="VSR_TRX"/>
</dbReference>
<keyword evidence="19" id="KW-1185">Reference proteome</keyword>
<feature type="transmembrane region" description="Helical" evidence="15">
    <location>
        <begin position="564"/>
        <end position="586"/>
    </location>
</feature>
<keyword evidence="10 15" id="KW-1133">Transmembrane helix</keyword>
<dbReference type="PROSITE" id="PS01187">
    <property type="entry name" value="EGF_CA"/>
    <property type="match status" value="1"/>
</dbReference>
<dbReference type="GO" id="GO:0005509">
    <property type="term" value="F:calcium ion binding"/>
    <property type="evidence" value="ECO:0007669"/>
    <property type="project" value="InterPro"/>
</dbReference>
<keyword evidence="6 16" id="KW-0732">Signal</keyword>
<dbReference type="Pfam" id="PF25011">
    <property type="entry name" value="VSR_TRX"/>
    <property type="match status" value="1"/>
</dbReference>
<evidence type="ECO:0000256" key="4">
    <source>
        <dbReference type="ARBA" id="ARBA00022536"/>
    </source>
</evidence>
<dbReference type="SMART" id="SM00179">
    <property type="entry name" value="EGF_CA"/>
    <property type="match status" value="1"/>
</dbReference>
<feature type="signal peptide" evidence="16">
    <location>
        <begin position="1"/>
        <end position="21"/>
    </location>
</feature>
<evidence type="ECO:0000256" key="7">
    <source>
        <dbReference type="ARBA" id="ARBA00022737"/>
    </source>
</evidence>
<evidence type="ECO:0000256" key="1">
    <source>
        <dbReference type="ARBA" id="ARBA00004394"/>
    </source>
</evidence>
<keyword evidence="13" id="KW-1015">Disulfide bond</keyword>
<comment type="similarity">
    <text evidence="2">Belongs to the VSR (BP-80) family.</text>
</comment>
<evidence type="ECO:0000256" key="11">
    <source>
        <dbReference type="ARBA" id="ARBA00023034"/>
    </source>
</evidence>
<keyword evidence="14" id="KW-0325">Glycoprotein</keyword>
<keyword evidence="3" id="KW-0813">Transport</keyword>
<evidence type="ECO:0000256" key="16">
    <source>
        <dbReference type="SAM" id="SignalP"/>
    </source>
</evidence>
<feature type="domain" description="EGF-like calcium-binding" evidence="17">
    <location>
        <begin position="514"/>
        <end position="556"/>
    </location>
</feature>
<evidence type="ECO:0000313" key="19">
    <source>
        <dbReference type="Proteomes" id="UP000825935"/>
    </source>
</evidence>
<keyword evidence="11" id="KW-0333">Golgi apparatus</keyword>
<keyword evidence="12 15" id="KW-0472">Membrane</keyword>
<dbReference type="OMA" id="QDKRANM"/>
<evidence type="ECO:0000256" key="6">
    <source>
        <dbReference type="ARBA" id="ARBA00022729"/>
    </source>
</evidence>
<dbReference type="Gene3D" id="2.10.25.10">
    <property type="entry name" value="Laminin"/>
    <property type="match status" value="2"/>
</dbReference>
<dbReference type="Pfam" id="PF02225">
    <property type="entry name" value="PA"/>
    <property type="match status" value="1"/>
</dbReference>
<accession>A0A8T2S5R3</accession>
<evidence type="ECO:0000256" key="15">
    <source>
        <dbReference type="SAM" id="Phobius"/>
    </source>
</evidence>
<evidence type="ECO:0000259" key="17">
    <source>
        <dbReference type="SMART" id="SM00179"/>
    </source>
</evidence>
<dbReference type="GO" id="GO:0000139">
    <property type="term" value="C:Golgi membrane"/>
    <property type="evidence" value="ECO:0007669"/>
    <property type="project" value="UniProtKB-SubCell"/>
</dbReference>
<proteinExistence type="inferred from homology"/>
<evidence type="ECO:0000256" key="3">
    <source>
        <dbReference type="ARBA" id="ARBA00022448"/>
    </source>
</evidence>
<evidence type="ECO:0000256" key="10">
    <source>
        <dbReference type="ARBA" id="ARBA00022989"/>
    </source>
</evidence>
<feature type="chain" id="PRO_5035755565" description="EGF-like calcium-binding domain-containing protein" evidence="16">
    <location>
        <begin position="22"/>
        <end position="625"/>
    </location>
</feature>
<dbReference type="InterPro" id="IPR001881">
    <property type="entry name" value="EGF-like_Ca-bd_dom"/>
</dbReference>
<dbReference type="FunFam" id="3.50.30.30:FF:000001">
    <property type="entry name" value="Vacuolar-sorting receptor 1"/>
    <property type="match status" value="1"/>
</dbReference>
<keyword evidence="4" id="KW-0245">EGF-like domain</keyword>
<keyword evidence="9" id="KW-0653">Protein transport</keyword>
<dbReference type="InterPro" id="IPR018097">
    <property type="entry name" value="EGF_Ca-bd_CS"/>
</dbReference>
<sequence>MRLRPTPVLLLFCSLLLSVSGRFVVEKNSLTVLAPSSLVGRHDSAIGNFGAPDYGGSMVLDVKVPAKDDVHGCKPFPADYFKRTSHKANPTVALLDRGECYFALKVWNAQNAGAACVLVADDRTEPLITMDSPEEDEEAATYIDDISIPSALIEKSFGDKLKEELAKKTTVTVKLDWSESLPHPDENVEYELWTSSNDECGPKCDTQINFIKKFKGAAQLLEKGGYTTFTPHYITWYCSDSSMETEQCRTQCINHGRYCVPDPDHDFAKGYQGKDVVMENLRQLCVFKVGNASGKPWVWWDYVSDFHIRCPMRENKYNQDCAEKVIESLGLPVKEVRNCMGDPDVDEENKHLKAEQVAQVGQGERGDVTILPTLIINDRQYRGKLDKSTVLGAICSGFREGTDPPVCLDEDMQTNECLVNNGGCWKNDEANVTACKDTFRGRICECPVVQGVQFQGDGYTYCEAIGPARCSINNGGCWKETRHGQTFSACHPSHMKGCDCPPGFRGDGKLHCEDINECAEKSACQCAECNCKDKWGGYDCACKGNLLYIKEQDTCIGKGIGSSFWNMLFIVLVIIAVMSLAGYVIYRHRLRAYMDTEIRAIMAQYMPLDEENDDDDIRQPLRADI</sequence>
<evidence type="ECO:0000256" key="13">
    <source>
        <dbReference type="ARBA" id="ARBA00023157"/>
    </source>
</evidence>
<dbReference type="Gene3D" id="3.50.30.30">
    <property type="match status" value="1"/>
</dbReference>
<name>A0A8T2S5R3_CERRI</name>
<keyword evidence="7" id="KW-0677">Repeat</keyword>
<dbReference type="InterPro" id="IPR046450">
    <property type="entry name" value="PA_dom_sf"/>
</dbReference>
<dbReference type="OrthoDB" id="10045365at2759"/>
<evidence type="ECO:0000256" key="5">
    <source>
        <dbReference type="ARBA" id="ARBA00022692"/>
    </source>
</evidence>
<evidence type="ECO:0000256" key="9">
    <source>
        <dbReference type="ARBA" id="ARBA00022927"/>
    </source>
</evidence>
<keyword evidence="8" id="KW-0106">Calcium</keyword>
<dbReference type="Proteomes" id="UP000825935">
    <property type="component" value="Chromosome 22"/>
</dbReference>
<organism evidence="18 19">
    <name type="scientific">Ceratopteris richardii</name>
    <name type="common">Triangle waterfern</name>
    <dbReference type="NCBI Taxonomy" id="49495"/>
    <lineage>
        <taxon>Eukaryota</taxon>
        <taxon>Viridiplantae</taxon>
        <taxon>Streptophyta</taxon>
        <taxon>Embryophyta</taxon>
        <taxon>Tracheophyta</taxon>
        <taxon>Polypodiopsida</taxon>
        <taxon>Polypodiidae</taxon>
        <taxon>Polypodiales</taxon>
        <taxon>Pteridineae</taxon>
        <taxon>Pteridaceae</taxon>
        <taxon>Parkerioideae</taxon>
        <taxon>Ceratopteris</taxon>
    </lineage>
</organism>
<dbReference type="PANTHER" id="PTHR22702:SF4">
    <property type="entry name" value="VACUOLAR-SORTING RECEPTOR 6-LIKE"/>
    <property type="match status" value="1"/>
</dbReference>
<dbReference type="PANTHER" id="PTHR22702">
    <property type="entry name" value="PROTEASE-ASSOCIATED DOMAIN-CONTAINING PROTEIN"/>
    <property type="match status" value="1"/>
</dbReference>
<evidence type="ECO:0000313" key="18">
    <source>
        <dbReference type="EMBL" id="KAH7307496.1"/>
    </source>
</evidence>